<reference evidence="1 2" key="1">
    <citation type="journal article" date="2018" name="Sci. Rep.">
        <title>Genomic signatures of local adaptation to the degree of environmental predictability in rotifers.</title>
        <authorList>
            <person name="Franch-Gras L."/>
            <person name="Hahn C."/>
            <person name="Garcia-Roger E.M."/>
            <person name="Carmona M.J."/>
            <person name="Serra M."/>
            <person name="Gomez A."/>
        </authorList>
    </citation>
    <scope>NUCLEOTIDE SEQUENCE [LARGE SCALE GENOMIC DNA]</scope>
    <source>
        <strain evidence="1">HYR1</strain>
    </source>
</reference>
<dbReference type="EMBL" id="REGN01004099">
    <property type="protein sequence ID" value="RNA19114.1"/>
    <property type="molecule type" value="Genomic_DNA"/>
</dbReference>
<evidence type="ECO:0000313" key="2">
    <source>
        <dbReference type="Proteomes" id="UP000276133"/>
    </source>
</evidence>
<dbReference type="AlphaFoldDB" id="A0A3M7R6U3"/>
<evidence type="ECO:0000313" key="1">
    <source>
        <dbReference type="EMBL" id="RNA19114.1"/>
    </source>
</evidence>
<accession>A0A3M7R6U3</accession>
<protein>
    <submittedName>
        <fullName evidence="1">Uncharacterized protein</fullName>
    </submittedName>
</protein>
<name>A0A3M7R6U3_BRAPC</name>
<gene>
    <name evidence="1" type="ORF">BpHYR1_006373</name>
</gene>
<keyword evidence="2" id="KW-1185">Reference proteome</keyword>
<comment type="caution">
    <text evidence="1">The sequence shown here is derived from an EMBL/GenBank/DDBJ whole genome shotgun (WGS) entry which is preliminary data.</text>
</comment>
<sequence length="129" mass="15096">MRRVGACILSHISSRMPHSDASTQQLASAFFSFLLFFRFEFNLNCLFIWHQREPKSPMVAHCAINGIIEIEETSIKHIHKFLTNKSKIETIAKEIQEYKLSKDINAQRFITLFDHLVHNNFPQNIANFF</sequence>
<organism evidence="1 2">
    <name type="scientific">Brachionus plicatilis</name>
    <name type="common">Marine rotifer</name>
    <name type="synonym">Brachionus muelleri</name>
    <dbReference type="NCBI Taxonomy" id="10195"/>
    <lineage>
        <taxon>Eukaryota</taxon>
        <taxon>Metazoa</taxon>
        <taxon>Spiralia</taxon>
        <taxon>Gnathifera</taxon>
        <taxon>Rotifera</taxon>
        <taxon>Eurotatoria</taxon>
        <taxon>Monogononta</taxon>
        <taxon>Pseudotrocha</taxon>
        <taxon>Ploima</taxon>
        <taxon>Brachionidae</taxon>
        <taxon>Brachionus</taxon>
    </lineage>
</organism>
<proteinExistence type="predicted"/>
<dbReference type="Proteomes" id="UP000276133">
    <property type="component" value="Unassembled WGS sequence"/>
</dbReference>